<organism evidence="3 4">
    <name type="scientific">Plectus sambesii</name>
    <dbReference type="NCBI Taxonomy" id="2011161"/>
    <lineage>
        <taxon>Eukaryota</taxon>
        <taxon>Metazoa</taxon>
        <taxon>Ecdysozoa</taxon>
        <taxon>Nematoda</taxon>
        <taxon>Chromadorea</taxon>
        <taxon>Plectida</taxon>
        <taxon>Plectina</taxon>
        <taxon>Plectoidea</taxon>
        <taxon>Plectidae</taxon>
        <taxon>Plectus</taxon>
    </lineage>
</organism>
<feature type="compositionally biased region" description="Pro residues" evidence="1">
    <location>
        <begin position="124"/>
        <end position="141"/>
    </location>
</feature>
<feature type="region of interest" description="Disordered" evidence="1">
    <location>
        <begin position="123"/>
        <end position="143"/>
    </location>
</feature>
<name>A0A914VC23_9BILA</name>
<feature type="signal peptide" evidence="2">
    <location>
        <begin position="1"/>
        <end position="15"/>
    </location>
</feature>
<sequence>MKIAIIFALFAAAVAQPMPPGSPPCPSGVDASKCQQFFDCMMTQPMPPLPPQPVQGQAPPTPSPAVMAQIENSEKTCYKQAGMTAAEQETMIKSKSTPQGPPCPSSVNTTKCKQFFDCLMSQPMLPPPSPPVQGQSPPTPSPAVIAQIENSEKACYKQAGMTAAEQDTMIKNRPKLSQGPPPMNGQNGQRG</sequence>
<feature type="chain" id="PRO_5037540020" evidence="2">
    <location>
        <begin position="16"/>
        <end position="191"/>
    </location>
</feature>
<accession>A0A914VC23</accession>
<proteinExistence type="predicted"/>
<keyword evidence="3" id="KW-1185">Reference proteome</keyword>
<dbReference type="Proteomes" id="UP000887566">
    <property type="component" value="Unplaced"/>
</dbReference>
<evidence type="ECO:0000256" key="2">
    <source>
        <dbReference type="SAM" id="SignalP"/>
    </source>
</evidence>
<evidence type="ECO:0000256" key="1">
    <source>
        <dbReference type="SAM" id="MobiDB-lite"/>
    </source>
</evidence>
<dbReference type="WBParaSite" id="PSAMB.scaffold1695size28661.g14391.t1">
    <property type="protein sequence ID" value="PSAMB.scaffold1695size28661.g14391.t1"/>
    <property type="gene ID" value="PSAMB.scaffold1695size28661.g14391"/>
</dbReference>
<dbReference type="AlphaFoldDB" id="A0A914VC23"/>
<keyword evidence="2" id="KW-0732">Signal</keyword>
<evidence type="ECO:0000313" key="4">
    <source>
        <dbReference type="WBParaSite" id="PSAMB.scaffold1695size28661.g14391.t1"/>
    </source>
</evidence>
<protein>
    <submittedName>
        <fullName evidence="4">Uncharacterized protein</fullName>
    </submittedName>
</protein>
<evidence type="ECO:0000313" key="3">
    <source>
        <dbReference type="Proteomes" id="UP000887566"/>
    </source>
</evidence>
<feature type="region of interest" description="Disordered" evidence="1">
    <location>
        <begin position="157"/>
        <end position="191"/>
    </location>
</feature>
<reference evidence="4" key="1">
    <citation type="submission" date="2022-11" db="UniProtKB">
        <authorList>
            <consortium name="WormBaseParasite"/>
        </authorList>
    </citation>
    <scope>IDENTIFICATION</scope>
</reference>